<dbReference type="PANTHER" id="PTHR45622">
    <property type="entry name" value="UBIQUITIN-PROTEIN LIGASE E3A-RELATED"/>
    <property type="match status" value="1"/>
</dbReference>
<dbReference type="PRINTS" id="PR00633">
    <property type="entry name" value="RCCNDNSATION"/>
</dbReference>
<feature type="chain" id="PRO_5013203650" description="Alpha-tubulin suppressor-like RCC1 family protein" evidence="2">
    <location>
        <begin position="25"/>
        <end position="892"/>
    </location>
</feature>
<dbReference type="RefSeq" id="WP_075974896.1">
    <property type="nucleotide sequence ID" value="NZ_MKQR01000011.1"/>
</dbReference>
<keyword evidence="4" id="KW-1185">Reference proteome</keyword>
<reference evidence="3 4" key="1">
    <citation type="submission" date="2016-10" db="EMBL/GenBank/DDBJ databases">
        <title>The Draft Genome Sequence of Actinokineospora bangkokensis 44EHWT reveals the biosynthetic pathway of antifungal compounds Thailandins with unusual extender unit butylmalonyl-CoA.</title>
        <authorList>
            <person name="Greule A."/>
            <person name="Intra B."/>
            <person name="Flemming S."/>
            <person name="Rommel M.G."/>
            <person name="Panbangred W."/>
            <person name="Bechthold A."/>
        </authorList>
    </citation>
    <scope>NUCLEOTIDE SEQUENCE [LARGE SCALE GENOMIC DNA]</scope>
    <source>
        <strain evidence="3 4">44EHW</strain>
    </source>
</reference>
<dbReference type="InterPro" id="IPR009091">
    <property type="entry name" value="RCC1/BLIP-II"/>
</dbReference>
<dbReference type="Gene3D" id="2.130.10.30">
    <property type="entry name" value="Regulator of chromosome condensation 1/beta-lactamase-inhibitor protein II"/>
    <property type="match status" value="2"/>
</dbReference>
<evidence type="ECO:0008006" key="5">
    <source>
        <dbReference type="Google" id="ProtNLM"/>
    </source>
</evidence>
<dbReference type="OrthoDB" id="9796385at2"/>
<evidence type="ECO:0000256" key="1">
    <source>
        <dbReference type="ARBA" id="ARBA00022737"/>
    </source>
</evidence>
<evidence type="ECO:0000313" key="4">
    <source>
        <dbReference type="Proteomes" id="UP000186040"/>
    </source>
</evidence>
<dbReference type="Pfam" id="PF00415">
    <property type="entry name" value="RCC1"/>
    <property type="match status" value="4"/>
</dbReference>
<evidence type="ECO:0000313" key="3">
    <source>
        <dbReference type="EMBL" id="OLR93194.1"/>
    </source>
</evidence>
<keyword evidence="1" id="KW-0677">Repeat</keyword>
<name>A0A1Q9LMH4_9PSEU</name>
<dbReference type="PROSITE" id="PS50012">
    <property type="entry name" value="RCC1_3"/>
    <property type="match status" value="5"/>
</dbReference>
<accession>A0A1Q9LMH4</accession>
<dbReference type="EMBL" id="MKQR01000011">
    <property type="protein sequence ID" value="OLR93194.1"/>
    <property type="molecule type" value="Genomic_DNA"/>
</dbReference>
<dbReference type="Pfam" id="PF13540">
    <property type="entry name" value="RCC1_2"/>
    <property type="match status" value="1"/>
</dbReference>
<gene>
    <name evidence="3" type="ORF">BJP25_16995</name>
</gene>
<dbReference type="SUPFAM" id="SSF50985">
    <property type="entry name" value="RCC1/BLIP-II"/>
    <property type="match status" value="1"/>
</dbReference>
<dbReference type="AlphaFoldDB" id="A0A1Q9LMH4"/>
<feature type="signal peptide" evidence="2">
    <location>
        <begin position="1"/>
        <end position="24"/>
    </location>
</feature>
<comment type="caution">
    <text evidence="3">The sequence shown here is derived from an EMBL/GenBank/DDBJ whole genome shotgun (WGS) entry which is preliminary data.</text>
</comment>
<sequence length="892" mass="89659">MRLKVLAVLVGLVGALATAVPVAAATVLPTVQVGGVDCAGNYAVTFSGSGTDRAYGITLDWSNGVGFEGATVQPGKTTVLGTFPDDLEPVAPGTTLTLSVAFTAPDGTRTAAGSYPLTRTCGYQALTPARILDTRAAGGAMGAGATRRLTVTGVGGVPAAGVGAVVVNLTGTQPTAGTYVTAYPAGSARPGTSNLNLAPGQTAPNLAVVRVGAGGALDLYNNGGSVHLVVDVVGWFPEGSDYTALTPARILDTRTTGAVPAGSSVDVQAVGRGGVPASGVGAVVVNLTGTEPTAGTYVTAYPTGSIPPLASNLNLAPGQTAPNLAVVKVGSGGRFSLFNNAGRTHVIADVVGWFPIGADFTGMTPTRLLDTRSSTGALAGGSTLDFQVTGRGGVPASGVGAVVVNLTGTEPTTGTYVTAYPTGATRPVASNLNLGRGEVRPNLAVVKVGAGGRITLFNNAGSVQLVADVVGWFPDRVQPRGYAWGANAAAQAGTGERCVTGPDCGSTSPTRSAVLAGATQVAAGSGSTYALASDGTVWAWGRNYNGQLGTGSTCAQPGCRVDTPTRVTGLTDVTQIAAGHSTAFALRADGTVWAWGYSGEGELGNGTLCPSTRDCRSALPVQVTGLSGIAQIVSGSTEDVSDAGRSTSFALTDEGEVWAWGDNGSVCKGCDATLGTGAQCVEWDPSACYAPVPVKIPDFTATTLSTRGAATLALREDGTVWAWGVEHPVTPRRYQGLGNIVDIALGPSNAYAISADGSLWAWGDNSSGALGNGTKCNVSSFIVQCFDTAPAKVRGLTDVTAVSTGGLFGWQTPGGGHTFATLSDGTVWAWGDNRQGRLGLGLTPADCITTYTLENACYVPTPTQVPGLARVTSTTAGLTTGYALTEHSFTTF</sequence>
<evidence type="ECO:0000256" key="2">
    <source>
        <dbReference type="SAM" id="SignalP"/>
    </source>
</evidence>
<dbReference type="PANTHER" id="PTHR45622:SF70">
    <property type="entry name" value="SECRETION-REGULATING GUANINE NUCLEOTIDE EXCHANGE FACTOR"/>
    <property type="match status" value="1"/>
</dbReference>
<organism evidence="3 4">
    <name type="scientific">Actinokineospora bangkokensis</name>
    <dbReference type="NCBI Taxonomy" id="1193682"/>
    <lineage>
        <taxon>Bacteria</taxon>
        <taxon>Bacillati</taxon>
        <taxon>Actinomycetota</taxon>
        <taxon>Actinomycetes</taxon>
        <taxon>Pseudonocardiales</taxon>
        <taxon>Pseudonocardiaceae</taxon>
        <taxon>Actinokineospora</taxon>
    </lineage>
</organism>
<keyword evidence="2" id="KW-0732">Signal</keyword>
<protein>
    <recommendedName>
        <fullName evidence="5">Alpha-tubulin suppressor-like RCC1 family protein</fullName>
    </recommendedName>
</protein>
<dbReference type="GO" id="GO:0005737">
    <property type="term" value="C:cytoplasm"/>
    <property type="evidence" value="ECO:0007669"/>
    <property type="project" value="TreeGrafter"/>
</dbReference>
<dbReference type="Proteomes" id="UP000186040">
    <property type="component" value="Unassembled WGS sequence"/>
</dbReference>
<proteinExistence type="predicted"/>
<dbReference type="STRING" id="1193682.BJP25_16995"/>
<dbReference type="InterPro" id="IPR000408">
    <property type="entry name" value="Reg_chr_condens"/>
</dbReference>
<dbReference type="InterPro" id="IPR051709">
    <property type="entry name" value="Ub-ligase/GTPase-reg"/>
</dbReference>